<keyword evidence="2" id="KW-1185">Reference proteome</keyword>
<dbReference type="OrthoDB" id="2588098at2759"/>
<evidence type="ECO:0000313" key="2">
    <source>
        <dbReference type="Proteomes" id="UP000807025"/>
    </source>
</evidence>
<evidence type="ECO:0000313" key="1">
    <source>
        <dbReference type="EMBL" id="KAF9491968.1"/>
    </source>
</evidence>
<sequence>MGQYYRFINFDKRQSTRDVGKYGMFSRKTIIWNLMAPTGSEFLKLKDMFKVVFSYEMPKSNALSRPALGHLGKLPNELITYVFKAATLEDAITLAVTHGHLFIIGYSDIISKIKCAHPSIITNWSYDRIICFGDWAETLPENYLSMTEKLGLMEWAIKHQDVYYAPPLDDVIDDVVPKELTDAEARELEHTLAAFEDQTFSLNKYSRSMREYDEEAYNTALLINVSKKEFIRAMDPEGHDVLHAVIPLLTLWGAEDGDGGRKGRWAGDRLAIVRKEVFDDMAQASGQEEWIEEHIKWDSD</sequence>
<dbReference type="AlphaFoldDB" id="A0A9P5ZRT0"/>
<proteinExistence type="predicted"/>
<organism evidence="1 2">
    <name type="scientific">Pleurotus eryngii</name>
    <name type="common">Boletus of the steppes</name>
    <dbReference type="NCBI Taxonomy" id="5323"/>
    <lineage>
        <taxon>Eukaryota</taxon>
        <taxon>Fungi</taxon>
        <taxon>Dikarya</taxon>
        <taxon>Basidiomycota</taxon>
        <taxon>Agaricomycotina</taxon>
        <taxon>Agaricomycetes</taxon>
        <taxon>Agaricomycetidae</taxon>
        <taxon>Agaricales</taxon>
        <taxon>Pleurotineae</taxon>
        <taxon>Pleurotaceae</taxon>
        <taxon>Pleurotus</taxon>
    </lineage>
</organism>
<evidence type="ECO:0008006" key="3">
    <source>
        <dbReference type="Google" id="ProtNLM"/>
    </source>
</evidence>
<comment type="caution">
    <text evidence="1">The sequence shown here is derived from an EMBL/GenBank/DDBJ whole genome shotgun (WGS) entry which is preliminary data.</text>
</comment>
<accession>A0A9P5ZRT0</accession>
<dbReference type="Proteomes" id="UP000807025">
    <property type="component" value="Unassembled WGS sequence"/>
</dbReference>
<reference evidence="1" key="1">
    <citation type="submission" date="2020-11" db="EMBL/GenBank/DDBJ databases">
        <authorList>
            <consortium name="DOE Joint Genome Institute"/>
            <person name="Ahrendt S."/>
            <person name="Riley R."/>
            <person name="Andreopoulos W."/>
            <person name="Labutti K."/>
            <person name="Pangilinan J."/>
            <person name="Ruiz-Duenas F.J."/>
            <person name="Barrasa J.M."/>
            <person name="Sanchez-Garcia M."/>
            <person name="Camarero S."/>
            <person name="Miyauchi S."/>
            <person name="Serrano A."/>
            <person name="Linde D."/>
            <person name="Babiker R."/>
            <person name="Drula E."/>
            <person name="Ayuso-Fernandez I."/>
            <person name="Pacheco R."/>
            <person name="Padilla G."/>
            <person name="Ferreira P."/>
            <person name="Barriuso J."/>
            <person name="Kellner H."/>
            <person name="Castanera R."/>
            <person name="Alfaro M."/>
            <person name="Ramirez L."/>
            <person name="Pisabarro A.G."/>
            <person name="Kuo A."/>
            <person name="Tritt A."/>
            <person name="Lipzen A."/>
            <person name="He G."/>
            <person name="Yan M."/>
            <person name="Ng V."/>
            <person name="Cullen D."/>
            <person name="Martin F."/>
            <person name="Rosso M.-N."/>
            <person name="Henrissat B."/>
            <person name="Hibbett D."/>
            <person name="Martinez A.T."/>
            <person name="Grigoriev I.V."/>
        </authorList>
    </citation>
    <scope>NUCLEOTIDE SEQUENCE</scope>
    <source>
        <strain evidence="1">ATCC 90797</strain>
    </source>
</reference>
<name>A0A9P5ZRT0_PLEER</name>
<dbReference type="EMBL" id="MU154609">
    <property type="protein sequence ID" value="KAF9491968.1"/>
    <property type="molecule type" value="Genomic_DNA"/>
</dbReference>
<gene>
    <name evidence="1" type="ORF">BDN71DRAFT_1509873</name>
</gene>
<protein>
    <recommendedName>
        <fullName evidence="3">F-box domain-containing protein</fullName>
    </recommendedName>
</protein>